<evidence type="ECO:0000313" key="4">
    <source>
        <dbReference type="Proteomes" id="UP000604046"/>
    </source>
</evidence>
<organism evidence="3 4">
    <name type="scientific">Symbiodinium natans</name>
    <dbReference type="NCBI Taxonomy" id="878477"/>
    <lineage>
        <taxon>Eukaryota</taxon>
        <taxon>Sar</taxon>
        <taxon>Alveolata</taxon>
        <taxon>Dinophyceae</taxon>
        <taxon>Suessiales</taxon>
        <taxon>Symbiodiniaceae</taxon>
        <taxon>Symbiodinium</taxon>
    </lineage>
</organism>
<dbReference type="PANTHER" id="PTHR47447">
    <property type="entry name" value="OS03G0856100 PROTEIN"/>
    <property type="match status" value="1"/>
</dbReference>
<evidence type="ECO:0000313" key="3">
    <source>
        <dbReference type="EMBL" id="CAE7529291.1"/>
    </source>
</evidence>
<dbReference type="Gene3D" id="1.25.40.10">
    <property type="entry name" value="Tetratricopeptide repeat domain"/>
    <property type="match status" value="1"/>
</dbReference>
<proteinExistence type="predicted"/>
<keyword evidence="1" id="KW-0677">Repeat</keyword>
<keyword evidence="4" id="KW-1185">Reference proteome</keyword>
<reference evidence="3" key="1">
    <citation type="submission" date="2021-02" db="EMBL/GenBank/DDBJ databases">
        <authorList>
            <person name="Dougan E. K."/>
            <person name="Rhodes N."/>
            <person name="Thang M."/>
            <person name="Chan C."/>
        </authorList>
    </citation>
    <scope>NUCLEOTIDE SEQUENCE</scope>
</reference>
<feature type="region of interest" description="Disordered" evidence="2">
    <location>
        <begin position="66"/>
        <end position="122"/>
    </location>
</feature>
<dbReference type="InterPro" id="IPR011990">
    <property type="entry name" value="TPR-like_helical_dom_sf"/>
</dbReference>
<dbReference type="PANTHER" id="PTHR47447:SF17">
    <property type="entry name" value="OS12G0638900 PROTEIN"/>
    <property type="match status" value="1"/>
</dbReference>
<evidence type="ECO:0008006" key="5">
    <source>
        <dbReference type="Google" id="ProtNLM"/>
    </source>
</evidence>
<dbReference type="EMBL" id="CAJNDS010002569">
    <property type="protein sequence ID" value="CAE7529291.1"/>
    <property type="molecule type" value="Genomic_DNA"/>
</dbReference>
<dbReference type="Proteomes" id="UP000604046">
    <property type="component" value="Unassembled WGS sequence"/>
</dbReference>
<evidence type="ECO:0000256" key="1">
    <source>
        <dbReference type="ARBA" id="ARBA00022737"/>
    </source>
</evidence>
<dbReference type="AlphaFoldDB" id="A0A812TJE0"/>
<evidence type="ECO:0000256" key="2">
    <source>
        <dbReference type="SAM" id="MobiDB-lite"/>
    </source>
</evidence>
<name>A0A812TJE0_9DINO</name>
<dbReference type="OrthoDB" id="423513at2759"/>
<accession>A0A812TJE0</accession>
<feature type="compositionally biased region" description="Polar residues" evidence="2">
    <location>
        <begin position="101"/>
        <end position="121"/>
    </location>
</feature>
<protein>
    <recommendedName>
        <fullName evidence="5">Pentatricopeptide repeat-containing protein, chloroplastic</fullName>
    </recommendedName>
</protein>
<sequence>MEQLSAMHVQTCRLPDLRRSTFVLSMRSQLAATQHIPETDRKRSFLWMLPLGCAVLALRSHSQPEQVPFSQRNRMLRRPRANVASPTGRTGKRKRPHFPLTPSNPNVHATPGRTQEASSLRDSMKTCRRPHQLLKFFEEIRNAGALEASIFGSAMLRCGQGRWWDQLVYIYSMHRELGVSLRCIENNILLHALASCLKCRRTSVEAMEIRKQEALKLARCAWGCPPPTTVVDFNCGLSSALRLCARIGSDAYAWADELWEWSEQQPLQKTYVTYAARMYLCEQRGQDAAVADLLTQTMLQRLSPDEVVLGGLLEGAAASFNWRRADEIWHLLVESHQVEANFLGYTAYAKAHLLAGRPQVSVEIVDKMLARDNCRMDYKLAVEYLQALLLVCHSSLAEADIQRLTAFLEQGATIIAQESAQSGKEQWQALASQASRMMADSGSVKFQDLLVTMNARELSIMKDWQSCRAGSGYLEDGMSENAGALDHHHPTRGRTYLVSVSNLL</sequence>
<comment type="caution">
    <text evidence="3">The sequence shown here is derived from an EMBL/GenBank/DDBJ whole genome shotgun (WGS) entry which is preliminary data.</text>
</comment>
<gene>
    <name evidence="3" type="ORF">SNAT2548_LOCUS29639</name>
</gene>